<evidence type="ECO:0000256" key="11">
    <source>
        <dbReference type="SAM" id="Phobius"/>
    </source>
</evidence>
<dbReference type="GO" id="GO:0000155">
    <property type="term" value="F:phosphorelay sensor kinase activity"/>
    <property type="evidence" value="ECO:0007669"/>
    <property type="project" value="InterPro"/>
</dbReference>
<dbReference type="Pfam" id="PF02518">
    <property type="entry name" value="HATPase_c"/>
    <property type="match status" value="1"/>
</dbReference>
<gene>
    <name evidence="14" type="ORF">FD14_GL000248</name>
</gene>
<dbReference type="AlphaFoldDB" id="A0A0R2FLR6"/>
<name>A0A0R2FLR6_9LACO</name>
<dbReference type="Gene3D" id="6.10.340.10">
    <property type="match status" value="1"/>
</dbReference>
<dbReference type="EC" id="2.7.13.3" evidence="3"/>
<evidence type="ECO:0000256" key="5">
    <source>
        <dbReference type="ARBA" id="ARBA00022679"/>
    </source>
</evidence>
<organism evidence="14 15">
    <name type="scientific">Secundilactobacillus similis DSM 23365 = JCM 2765</name>
    <dbReference type="NCBI Taxonomy" id="1423804"/>
    <lineage>
        <taxon>Bacteria</taxon>
        <taxon>Bacillati</taxon>
        <taxon>Bacillota</taxon>
        <taxon>Bacilli</taxon>
        <taxon>Lactobacillales</taxon>
        <taxon>Lactobacillaceae</taxon>
        <taxon>Secundilactobacillus</taxon>
    </lineage>
</organism>
<comment type="caution">
    <text evidence="14">The sequence shown here is derived from an EMBL/GenBank/DDBJ whole genome shotgun (WGS) entry which is preliminary data.</text>
</comment>
<dbReference type="SMART" id="SM00304">
    <property type="entry name" value="HAMP"/>
    <property type="match status" value="1"/>
</dbReference>
<dbReference type="EMBL" id="AYZM01000064">
    <property type="protein sequence ID" value="KRN25692.1"/>
    <property type="molecule type" value="Genomic_DNA"/>
</dbReference>
<reference evidence="14 15" key="1">
    <citation type="journal article" date="2015" name="Genome Announc.">
        <title>Expanding the biotechnology potential of lactobacilli through comparative genomics of 213 strains and associated genera.</title>
        <authorList>
            <person name="Sun Z."/>
            <person name="Harris H.M."/>
            <person name="McCann A."/>
            <person name="Guo C."/>
            <person name="Argimon S."/>
            <person name="Zhang W."/>
            <person name="Yang X."/>
            <person name="Jeffery I.B."/>
            <person name="Cooney J.C."/>
            <person name="Kagawa T.F."/>
            <person name="Liu W."/>
            <person name="Song Y."/>
            <person name="Salvetti E."/>
            <person name="Wrobel A."/>
            <person name="Rasinkangas P."/>
            <person name="Parkhill J."/>
            <person name="Rea M.C."/>
            <person name="O'Sullivan O."/>
            <person name="Ritari J."/>
            <person name="Douillard F.P."/>
            <person name="Paul Ross R."/>
            <person name="Yang R."/>
            <person name="Briner A.E."/>
            <person name="Felis G.E."/>
            <person name="de Vos W.M."/>
            <person name="Barrangou R."/>
            <person name="Klaenhammer T.R."/>
            <person name="Caufield P.W."/>
            <person name="Cui Y."/>
            <person name="Zhang H."/>
            <person name="O'Toole P.W."/>
        </authorList>
    </citation>
    <scope>NUCLEOTIDE SEQUENCE [LARGE SCALE GENOMIC DNA]</scope>
    <source>
        <strain evidence="14 15">DSM 23365</strain>
    </source>
</reference>
<dbReference type="InterPro" id="IPR003594">
    <property type="entry name" value="HATPase_dom"/>
</dbReference>
<sequence>MTNDHPALTNRSLIRRTYIRTILITAVLSLFITLSVIAVLLIQSGTNTATKMTESLQDTFVHPTPNTDAWQATSQQGPSTTYVKIQYRNGNTNRQHTFYSKKAAAFTTQSSHQLTAGITSVNGSGWYFYKRHRTARATYQVWIKADYALQQLYTVIIAVLLVVVLSASIGTFLIDLAAKRITQPLASLTKTANQRVQATDISAAPLPVPAEPLEAHQLAGSFNQLLRALNDQMTREKRFVADASHELRTPLAVIRGYISLLQRRGKQHPEVFDEALSFLDSESLRLQELVASLLTITRNEQAILTLEPVNLSNLLTTVVTSYQQQSPQSITTQLASDSWISGHPDSLKQITLALLDNARKYAANATVTVKAQQIDQHIVMTVANTGPNIPDDAKPHLFDRFYRVDESRSSDIPGSGLGLAIVKQLVDQHHAQISVTDNVPTGAVFSITFDQLDPQFKNEEPSSNLH</sequence>
<evidence type="ECO:0000259" key="12">
    <source>
        <dbReference type="PROSITE" id="PS50109"/>
    </source>
</evidence>
<dbReference type="InterPro" id="IPR050428">
    <property type="entry name" value="TCS_sensor_his_kinase"/>
</dbReference>
<dbReference type="InterPro" id="IPR004358">
    <property type="entry name" value="Sig_transdc_His_kin-like_C"/>
</dbReference>
<dbReference type="InterPro" id="IPR005467">
    <property type="entry name" value="His_kinase_dom"/>
</dbReference>
<dbReference type="PRINTS" id="PR00344">
    <property type="entry name" value="BCTRLSENSOR"/>
</dbReference>
<keyword evidence="9" id="KW-0902">Two-component regulatory system</keyword>
<dbReference type="InterPro" id="IPR003661">
    <property type="entry name" value="HisK_dim/P_dom"/>
</dbReference>
<evidence type="ECO:0000313" key="15">
    <source>
        <dbReference type="Proteomes" id="UP000051442"/>
    </source>
</evidence>
<dbReference type="Pfam" id="PF00512">
    <property type="entry name" value="HisKA"/>
    <property type="match status" value="1"/>
</dbReference>
<evidence type="ECO:0000256" key="2">
    <source>
        <dbReference type="ARBA" id="ARBA00004370"/>
    </source>
</evidence>
<dbReference type="OrthoDB" id="9786919at2"/>
<evidence type="ECO:0000256" key="10">
    <source>
        <dbReference type="ARBA" id="ARBA00023136"/>
    </source>
</evidence>
<keyword evidence="15" id="KW-1185">Reference proteome</keyword>
<dbReference type="InterPro" id="IPR036097">
    <property type="entry name" value="HisK_dim/P_sf"/>
</dbReference>
<dbReference type="PATRIC" id="fig|1423804.4.peg.270"/>
<dbReference type="InterPro" id="IPR003660">
    <property type="entry name" value="HAMP_dom"/>
</dbReference>
<feature type="transmembrane region" description="Helical" evidence="11">
    <location>
        <begin position="152"/>
        <end position="174"/>
    </location>
</feature>
<dbReference type="PANTHER" id="PTHR45436:SF5">
    <property type="entry name" value="SENSOR HISTIDINE KINASE TRCS"/>
    <property type="match status" value="1"/>
</dbReference>
<dbReference type="SUPFAM" id="SSF55874">
    <property type="entry name" value="ATPase domain of HSP90 chaperone/DNA topoisomerase II/histidine kinase"/>
    <property type="match status" value="1"/>
</dbReference>
<dbReference type="PROSITE" id="PS50109">
    <property type="entry name" value="HIS_KIN"/>
    <property type="match status" value="1"/>
</dbReference>
<feature type="transmembrane region" description="Helical" evidence="11">
    <location>
        <begin position="21"/>
        <end position="42"/>
    </location>
</feature>
<dbReference type="PROSITE" id="PS50885">
    <property type="entry name" value="HAMP"/>
    <property type="match status" value="1"/>
</dbReference>
<evidence type="ECO:0000256" key="1">
    <source>
        <dbReference type="ARBA" id="ARBA00000085"/>
    </source>
</evidence>
<feature type="domain" description="HAMP" evidence="13">
    <location>
        <begin position="179"/>
        <end position="234"/>
    </location>
</feature>
<evidence type="ECO:0000256" key="7">
    <source>
        <dbReference type="ARBA" id="ARBA00022777"/>
    </source>
</evidence>
<dbReference type="SMART" id="SM00388">
    <property type="entry name" value="HisKA"/>
    <property type="match status" value="1"/>
</dbReference>
<evidence type="ECO:0000256" key="8">
    <source>
        <dbReference type="ARBA" id="ARBA00022989"/>
    </source>
</evidence>
<dbReference type="SUPFAM" id="SSF47384">
    <property type="entry name" value="Homodimeric domain of signal transducing histidine kinase"/>
    <property type="match status" value="1"/>
</dbReference>
<comment type="subcellular location">
    <subcellularLocation>
        <location evidence="2">Membrane</location>
    </subcellularLocation>
</comment>
<accession>A0A0R2FLR6</accession>
<dbReference type="FunFam" id="1.10.287.130:FF:000001">
    <property type="entry name" value="Two-component sensor histidine kinase"/>
    <property type="match status" value="1"/>
</dbReference>
<keyword evidence="5" id="KW-0808">Transferase</keyword>
<evidence type="ECO:0000256" key="4">
    <source>
        <dbReference type="ARBA" id="ARBA00022553"/>
    </source>
</evidence>
<dbReference type="FunFam" id="3.30.565.10:FF:000006">
    <property type="entry name" value="Sensor histidine kinase WalK"/>
    <property type="match status" value="1"/>
</dbReference>
<dbReference type="Proteomes" id="UP000051442">
    <property type="component" value="Unassembled WGS sequence"/>
</dbReference>
<protein>
    <recommendedName>
        <fullName evidence="3">histidine kinase</fullName>
        <ecNumber evidence="3">2.7.13.3</ecNumber>
    </recommendedName>
</protein>
<keyword evidence="4" id="KW-0597">Phosphoprotein</keyword>
<dbReference type="SMART" id="SM00387">
    <property type="entry name" value="HATPase_c"/>
    <property type="match status" value="1"/>
</dbReference>
<dbReference type="STRING" id="1423804.FD14_GL000248"/>
<evidence type="ECO:0000256" key="6">
    <source>
        <dbReference type="ARBA" id="ARBA00022692"/>
    </source>
</evidence>
<evidence type="ECO:0000256" key="9">
    <source>
        <dbReference type="ARBA" id="ARBA00023012"/>
    </source>
</evidence>
<dbReference type="Gene3D" id="3.30.565.10">
    <property type="entry name" value="Histidine kinase-like ATPase, C-terminal domain"/>
    <property type="match status" value="1"/>
</dbReference>
<evidence type="ECO:0000259" key="13">
    <source>
        <dbReference type="PROSITE" id="PS50885"/>
    </source>
</evidence>
<feature type="domain" description="Histidine kinase" evidence="12">
    <location>
        <begin position="242"/>
        <end position="453"/>
    </location>
</feature>
<dbReference type="RefSeq" id="WP_054737504.1">
    <property type="nucleotide sequence ID" value="NZ_AYZM01000064.1"/>
</dbReference>
<dbReference type="CDD" id="cd00082">
    <property type="entry name" value="HisKA"/>
    <property type="match status" value="1"/>
</dbReference>
<dbReference type="PANTHER" id="PTHR45436">
    <property type="entry name" value="SENSOR HISTIDINE KINASE YKOH"/>
    <property type="match status" value="1"/>
</dbReference>
<dbReference type="InterPro" id="IPR036890">
    <property type="entry name" value="HATPase_C_sf"/>
</dbReference>
<dbReference type="GO" id="GO:0005886">
    <property type="term" value="C:plasma membrane"/>
    <property type="evidence" value="ECO:0007669"/>
    <property type="project" value="TreeGrafter"/>
</dbReference>
<evidence type="ECO:0000313" key="14">
    <source>
        <dbReference type="EMBL" id="KRN25692.1"/>
    </source>
</evidence>
<keyword evidence="7 14" id="KW-0418">Kinase</keyword>
<keyword evidence="8 11" id="KW-1133">Transmembrane helix</keyword>
<proteinExistence type="predicted"/>
<comment type="catalytic activity">
    <reaction evidence="1">
        <text>ATP + protein L-histidine = ADP + protein N-phospho-L-histidine.</text>
        <dbReference type="EC" id="2.7.13.3"/>
    </reaction>
</comment>
<dbReference type="Gene3D" id="1.10.287.130">
    <property type="match status" value="1"/>
</dbReference>
<evidence type="ECO:0000256" key="3">
    <source>
        <dbReference type="ARBA" id="ARBA00012438"/>
    </source>
</evidence>
<keyword evidence="10 11" id="KW-0472">Membrane</keyword>
<keyword evidence="6 11" id="KW-0812">Transmembrane</keyword>